<protein>
    <recommendedName>
        <fullName evidence="7">Chromosome partition protein Smc</fullName>
    </recommendedName>
</protein>
<dbReference type="GO" id="GO:0006260">
    <property type="term" value="P:DNA replication"/>
    <property type="evidence" value="ECO:0007669"/>
    <property type="project" value="UniProtKB-UniRule"/>
</dbReference>
<feature type="coiled-coil region" evidence="7">
    <location>
        <begin position="680"/>
        <end position="735"/>
    </location>
</feature>
<evidence type="ECO:0000313" key="11">
    <source>
        <dbReference type="Proteomes" id="UP000284824"/>
    </source>
</evidence>
<dbReference type="GO" id="GO:0005694">
    <property type="term" value="C:chromosome"/>
    <property type="evidence" value="ECO:0007669"/>
    <property type="project" value="InterPro"/>
</dbReference>
<keyword evidence="5 7" id="KW-0175">Coiled coil</keyword>
<dbReference type="InterPro" id="IPR036277">
    <property type="entry name" value="SMC_hinge_sf"/>
</dbReference>
<dbReference type="Gene3D" id="3.40.50.300">
    <property type="entry name" value="P-loop containing nucleotide triphosphate hydrolases"/>
    <property type="match status" value="2"/>
</dbReference>
<evidence type="ECO:0000259" key="9">
    <source>
        <dbReference type="SMART" id="SM00968"/>
    </source>
</evidence>
<reference evidence="10 11" key="1">
    <citation type="submission" date="2019-01" db="EMBL/GenBank/DDBJ databases">
        <title>Sequencing the genomes of 1000 actinobacteria strains.</title>
        <authorList>
            <person name="Klenk H.-P."/>
        </authorList>
    </citation>
    <scope>NUCLEOTIDE SEQUENCE [LARGE SCALE GENOMIC DNA]</scope>
    <source>
        <strain evidence="10 11">DSM 43925</strain>
    </source>
</reference>
<organism evidence="10 11">
    <name type="scientific">Nonomuraea polychroma</name>
    <dbReference type="NCBI Taxonomy" id="46176"/>
    <lineage>
        <taxon>Bacteria</taxon>
        <taxon>Bacillati</taxon>
        <taxon>Actinomycetota</taxon>
        <taxon>Actinomycetes</taxon>
        <taxon>Streptosporangiales</taxon>
        <taxon>Streptosporangiaceae</taxon>
        <taxon>Nonomuraea</taxon>
    </lineage>
</organism>
<feature type="coiled-coil region" evidence="7">
    <location>
        <begin position="764"/>
        <end position="819"/>
    </location>
</feature>
<keyword evidence="11" id="KW-1185">Reference proteome</keyword>
<feature type="coiled-coil region" evidence="7">
    <location>
        <begin position="167"/>
        <end position="201"/>
    </location>
</feature>
<keyword evidence="3 7" id="KW-0547">Nucleotide-binding</keyword>
<keyword evidence="6 7" id="KW-0238">DNA-binding</keyword>
<dbReference type="GO" id="GO:0007062">
    <property type="term" value="P:sister chromatid cohesion"/>
    <property type="evidence" value="ECO:0007669"/>
    <property type="project" value="InterPro"/>
</dbReference>
<dbReference type="PIRSF" id="PIRSF005719">
    <property type="entry name" value="SMC"/>
    <property type="match status" value="1"/>
</dbReference>
<dbReference type="GO" id="GO:0003677">
    <property type="term" value="F:DNA binding"/>
    <property type="evidence" value="ECO:0007669"/>
    <property type="project" value="UniProtKB-UniRule"/>
</dbReference>
<feature type="coiled-coil region" evidence="7">
    <location>
        <begin position="871"/>
        <end position="898"/>
    </location>
</feature>
<evidence type="ECO:0000256" key="7">
    <source>
        <dbReference type="HAMAP-Rule" id="MF_01894"/>
    </source>
</evidence>
<dbReference type="Gene3D" id="1.20.1060.20">
    <property type="match status" value="1"/>
</dbReference>
<sequence>MYLKTLTLRGFKSFASATALRFEPGITCVVGPNGSGKSNVVDALAWVMGEHSAKSLRGGKMEDVIFAGTSSRPPLGRAEVTLTIDNSDGALPIDYTEVTISRLMFRSGQSEYAINGDTCRLLDIQELLSDSGIGREMHVIVGQGQLDTVLHAGPEDRRSFIEEAAGVLKHRKRKEKALRKLDAMQANLTRVQDLATELRRQLKPLGRQAEIARKAAVIQADLRDARLRLLADDVGILRTTLEREAADEAAITARRNQVEAELAEGQQREGALETAEAEAQPRLAAAQETYFRLSSLRERITGLEQLAAERHRHALDAAAIERRGRDPEDLEREAADVREQELVLKAELEHAQELLEEAVQRRAAAEAELSAEEQRLALAARAAADRREGLAKLRGQVDSVRSRARAAEEEIGRLQQAVADAAERERQAREDLEAQREEEPAVDPALAEELATAQAVVEEAKAVADEARVALEEAKSALDAPRAALQAAKSGVTTARAADQEAQRSVAALAARRDALELGLAKGDGGTALLDADLAGVLGPLAASMQVTPGAELAVAAVLGPVAEAIAVKTLDTAVEALELLRTRDVGQATLLVAQDGDDAPSGARTAAPEGGQWAADLVTVPDHLRPALDHVLKDVVVVDGLEAARALVEGHPGLRAVTRSGDVVGAHLASGGSEGGTSVLQVRAALDEAVRDLEEAESRAEETAVALDVAIEQEQRAQAALEAAQAQVSEAQTAVTTAQAGVSAAQGTLDQVRARQREADQRTAAAAKRLAQLEAAANAARAEAERLAGSVTKAEEARAEGQEELAELEIRLAEAEYAQELESEPTTDLRDELASTCETARQREMDTRLQVRTAEERVKGIEGRADGLVRAAQRERHERAQAAAQRARRRRQAAVAESVSKGAKQVLRALAESIRLAAKERDEADLARVAVDAELKQVRLRVRELGQELDKLVNRVHGSEVARTEQRLRLEQLEQRAMEEFGVEIEALISEYGPEVPVPGDPPIPYVREEQEKRAKAAERQMNQLGKVNPLALEEFAALEERHAFLTSQLEDLKKTRRDLLTVVKEVDDRVEQMFASAYEDVAREFEQIFTRVFPGGEGRLVLTDPNDMLTTGIEVEARPPGKKVKRLSLLSGGERSLTAVAFLISIFKARPSPFYVMDEVEAALDDTNTQRLLTLFEELRQSSQLIVITHNKRTMEIADALYGVSMRGDGVTQVVSQRLRERESA</sequence>
<comment type="subcellular location">
    <subcellularLocation>
        <location evidence="1 7">Cytoplasm</location>
    </subcellularLocation>
</comment>
<evidence type="ECO:0000313" key="10">
    <source>
        <dbReference type="EMBL" id="RVX44219.1"/>
    </source>
</evidence>
<feature type="coiled-coil region" evidence="7">
    <location>
        <begin position="1009"/>
        <end position="1071"/>
    </location>
</feature>
<evidence type="ECO:0000256" key="5">
    <source>
        <dbReference type="ARBA" id="ARBA00023054"/>
    </source>
</evidence>
<dbReference type="FunFam" id="3.40.50.300:FF:000901">
    <property type="entry name" value="Chromosome partition protein Smc"/>
    <property type="match status" value="1"/>
</dbReference>
<dbReference type="GO" id="GO:0005524">
    <property type="term" value="F:ATP binding"/>
    <property type="evidence" value="ECO:0007669"/>
    <property type="project" value="UniProtKB-UniRule"/>
</dbReference>
<keyword evidence="4 7" id="KW-0067">ATP-binding</keyword>
<dbReference type="SUPFAM" id="SSF75553">
    <property type="entry name" value="Smc hinge domain"/>
    <property type="match status" value="1"/>
</dbReference>
<keyword evidence="2 7" id="KW-0963">Cytoplasm</keyword>
<gene>
    <name evidence="7" type="primary">smc</name>
    <name evidence="10" type="ORF">EDD27_6945</name>
</gene>
<dbReference type="GO" id="GO:0016887">
    <property type="term" value="F:ATP hydrolysis activity"/>
    <property type="evidence" value="ECO:0007669"/>
    <property type="project" value="InterPro"/>
</dbReference>
<evidence type="ECO:0000256" key="4">
    <source>
        <dbReference type="ARBA" id="ARBA00022840"/>
    </source>
</evidence>
<dbReference type="Pfam" id="PF02463">
    <property type="entry name" value="SMC_N"/>
    <property type="match status" value="1"/>
</dbReference>
<evidence type="ECO:0000256" key="1">
    <source>
        <dbReference type="ARBA" id="ARBA00004496"/>
    </source>
</evidence>
<dbReference type="PANTHER" id="PTHR43977">
    <property type="entry name" value="STRUCTURAL MAINTENANCE OF CHROMOSOMES PROTEIN 3"/>
    <property type="match status" value="1"/>
</dbReference>
<evidence type="ECO:0000256" key="2">
    <source>
        <dbReference type="ARBA" id="ARBA00022490"/>
    </source>
</evidence>
<comment type="function">
    <text evidence="7">Required for chromosome condensation and partitioning.</text>
</comment>
<dbReference type="InterPro" id="IPR011890">
    <property type="entry name" value="SMC_prok"/>
</dbReference>
<dbReference type="NCBIfam" id="TIGR02168">
    <property type="entry name" value="SMC_prok_B"/>
    <property type="match status" value="1"/>
</dbReference>
<dbReference type="GO" id="GO:0005737">
    <property type="term" value="C:cytoplasm"/>
    <property type="evidence" value="ECO:0007669"/>
    <property type="project" value="UniProtKB-SubCell"/>
</dbReference>
<dbReference type="GO" id="GO:0030261">
    <property type="term" value="P:chromosome condensation"/>
    <property type="evidence" value="ECO:0007669"/>
    <property type="project" value="InterPro"/>
</dbReference>
<feature type="region of interest" description="Disordered" evidence="8">
    <location>
        <begin position="421"/>
        <end position="443"/>
    </location>
</feature>
<feature type="domain" description="SMC hinge" evidence="9">
    <location>
        <begin position="535"/>
        <end position="649"/>
    </location>
</feature>
<dbReference type="HAMAP" id="MF_01894">
    <property type="entry name" value="Smc_prok"/>
    <property type="match status" value="1"/>
</dbReference>
<dbReference type="RefSeq" id="WP_127936032.1">
    <property type="nucleotide sequence ID" value="NZ_SAUN01000001.1"/>
</dbReference>
<dbReference type="FunFam" id="3.40.50.300:FF:000984">
    <property type="entry name" value="Chromosome partition protein Smc"/>
    <property type="match status" value="1"/>
</dbReference>
<comment type="caution">
    <text evidence="10">The sequence shown here is derived from an EMBL/GenBank/DDBJ whole genome shotgun (WGS) entry which is preliminary data.</text>
</comment>
<comment type="similarity">
    <text evidence="7">Belongs to the SMC family.</text>
</comment>
<evidence type="ECO:0000256" key="6">
    <source>
        <dbReference type="ARBA" id="ARBA00023125"/>
    </source>
</evidence>
<dbReference type="SUPFAM" id="SSF52540">
    <property type="entry name" value="P-loop containing nucleoside triphosphate hydrolases"/>
    <property type="match status" value="1"/>
</dbReference>
<evidence type="ECO:0000256" key="8">
    <source>
        <dbReference type="SAM" id="MobiDB-lite"/>
    </source>
</evidence>
<evidence type="ECO:0000256" key="3">
    <source>
        <dbReference type="ARBA" id="ARBA00022741"/>
    </source>
</evidence>
<feature type="binding site" evidence="7">
    <location>
        <begin position="32"/>
        <end position="39"/>
    </location>
    <ligand>
        <name>ATP</name>
        <dbReference type="ChEBI" id="CHEBI:30616"/>
    </ligand>
</feature>
<dbReference type="GO" id="GO:0007059">
    <property type="term" value="P:chromosome segregation"/>
    <property type="evidence" value="ECO:0007669"/>
    <property type="project" value="UniProtKB-UniRule"/>
</dbReference>
<dbReference type="InterPro" id="IPR003395">
    <property type="entry name" value="RecF/RecN/SMC_N"/>
</dbReference>
<dbReference type="CDD" id="cd03278">
    <property type="entry name" value="ABC_SMC_barmotin"/>
    <property type="match status" value="1"/>
</dbReference>
<accession>A0A438MEI2</accession>
<dbReference type="InterPro" id="IPR010935">
    <property type="entry name" value="SMC_hinge"/>
</dbReference>
<comment type="subunit">
    <text evidence="7">Homodimer.</text>
</comment>
<dbReference type="InterPro" id="IPR024704">
    <property type="entry name" value="SMC"/>
</dbReference>
<dbReference type="OrthoDB" id="9808768at2"/>
<dbReference type="AlphaFoldDB" id="A0A438MEI2"/>
<dbReference type="Proteomes" id="UP000284824">
    <property type="component" value="Unassembled WGS sequence"/>
</dbReference>
<dbReference type="EMBL" id="SAUN01000001">
    <property type="protein sequence ID" value="RVX44219.1"/>
    <property type="molecule type" value="Genomic_DNA"/>
</dbReference>
<proteinExistence type="inferred from homology"/>
<comment type="domain">
    <text evidence="7">Contains large globular domains required for ATP hydrolysis at each terminus and a third globular domain forming a flexible hinge near the middle of the molecule. These domains are separated by coiled-coil structures.</text>
</comment>
<dbReference type="InterPro" id="IPR027417">
    <property type="entry name" value="P-loop_NTPase"/>
</dbReference>
<name>A0A438MEI2_9ACTN</name>
<dbReference type="Gene3D" id="3.30.70.1620">
    <property type="match status" value="1"/>
</dbReference>
<dbReference type="Pfam" id="PF06470">
    <property type="entry name" value="SMC_hinge"/>
    <property type="match status" value="1"/>
</dbReference>
<feature type="compositionally biased region" description="Basic and acidic residues" evidence="8">
    <location>
        <begin position="421"/>
        <end position="439"/>
    </location>
</feature>
<dbReference type="SMART" id="SM00968">
    <property type="entry name" value="SMC_hinge"/>
    <property type="match status" value="1"/>
</dbReference>